<sequence length="205" mass="22949">MTAAPYNYSYIFKYIIIGDMGVGKSCLLHQFTEKKFMADCPHTIGVEFGTRIMEVNGQKVKLQIWDTAGQERFRAVTRSYYRGAAGALMVYDITRRSTYNHLSSWLTDARNLTNPNTVNHLLNISYKYIKPLTHLNVRCSLTASVIYGENVEEAFLEAAKRIYQNIQDGSLDLNAAESGVQHKPSAPQGGRLNADSQPPKEGCSC</sequence>
<dbReference type="SMART" id="SM00174">
    <property type="entry name" value="RHO"/>
    <property type="match status" value="1"/>
</dbReference>
<dbReference type="Bgee" id="ENSGACG00000001087">
    <property type="expression patterns" value="Expressed in camera-type eye and 13 other cell types or tissues"/>
</dbReference>
<accession>G3N7X1</accession>
<keyword evidence="6" id="KW-1185">Reference proteome</keyword>
<dbReference type="STRING" id="69293.ENSGACP00000001405"/>
<dbReference type="OMA" id="NKMNYVE"/>
<evidence type="ECO:0008006" key="7">
    <source>
        <dbReference type="Google" id="ProtNLM"/>
    </source>
</evidence>
<feature type="region of interest" description="Disordered" evidence="4">
    <location>
        <begin position="177"/>
        <end position="205"/>
    </location>
</feature>
<protein>
    <recommendedName>
        <fullName evidence="7">Ras-related protein Rab-14</fullName>
    </recommendedName>
</protein>
<dbReference type="GO" id="GO:0005525">
    <property type="term" value="F:GTP binding"/>
    <property type="evidence" value="ECO:0007669"/>
    <property type="project" value="UniProtKB-KW"/>
</dbReference>
<reference evidence="5 6" key="1">
    <citation type="journal article" date="2021" name="G3 (Bethesda)">
        <title>Improved contiguity of the threespine stickleback genome using long-read sequencing.</title>
        <authorList>
            <person name="Nath S."/>
            <person name="Shaw D.E."/>
            <person name="White M.A."/>
        </authorList>
    </citation>
    <scope>NUCLEOTIDE SEQUENCE [LARGE SCALE GENOMIC DNA]</scope>
    <source>
        <strain evidence="5 6">Lake Benthic</strain>
    </source>
</reference>
<dbReference type="InterPro" id="IPR001806">
    <property type="entry name" value="Small_GTPase"/>
</dbReference>
<evidence type="ECO:0000256" key="2">
    <source>
        <dbReference type="ARBA" id="ARBA00022741"/>
    </source>
</evidence>
<comment type="similarity">
    <text evidence="1">Belongs to the small GTPase superfamily. Rab family.</text>
</comment>
<dbReference type="InterPro" id="IPR027417">
    <property type="entry name" value="P-loop_NTPase"/>
</dbReference>
<reference evidence="5" key="3">
    <citation type="submission" date="2025-09" db="UniProtKB">
        <authorList>
            <consortium name="Ensembl"/>
        </authorList>
    </citation>
    <scope>IDENTIFICATION</scope>
</reference>
<dbReference type="AlphaFoldDB" id="G3N7X1"/>
<dbReference type="InterPro" id="IPR005225">
    <property type="entry name" value="Small_GTP-bd"/>
</dbReference>
<dbReference type="Ensembl" id="ENSGACT00000001406.2">
    <property type="protein sequence ID" value="ENSGACP00000001405.2"/>
    <property type="gene ID" value="ENSGACG00000024503.1"/>
</dbReference>
<dbReference type="PRINTS" id="PR00449">
    <property type="entry name" value="RASTRNSFRMNG"/>
</dbReference>
<dbReference type="FunFam" id="3.40.50.300:FF:001728">
    <property type="entry name" value="Ras related protein1"/>
    <property type="match status" value="1"/>
</dbReference>
<evidence type="ECO:0000256" key="4">
    <source>
        <dbReference type="SAM" id="MobiDB-lite"/>
    </source>
</evidence>
<dbReference type="SMART" id="SM00175">
    <property type="entry name" value="RAB"/>
    <property type="match status" value="1"/>
</dbReference>
<proteinExistence type="inferred from homology"/>
<dbReference type="NCBIfam" id="TIGR00231">
    <property type="entry name" value="small_GTP"/>
    <property type="match status" value="1"/>
</dbReference>
<keyword evidence="2" id="KW-0547">Nucleotide-binding</keyword>
<evidence type="ECO:0000313" key="6">
    <source>
        <dbReference type="Proteomes" id="UP000007635"/>
    </source>
</evidence>
<dbReference type="InParanoid" id="G3N7X1"/>
<evidence type="ECO:0000313" key="5">
    <source>
        <dbReference type="Ensembl" id="ENSGACP00000001405.2"/>
    </source>
</evidence>
<dbReference type="PANTHER" id="PTHR47979">
    <property type="entry name" value="DRAB11-RELATED"/>
    <property type="match status" value="1"/>
</dbReference>
<reference evidence="5" key="2">
    <citation type="submission" date="2025-08" db="UniProtKB">
        <authorList>
            <consortium name="Ensembl"/>
        </authorList>
    </citation>
    <scope>IDENTIFICATION</scope>
</reference>
<dbReference type="InterPro" id="IPR050209">
    <property type="entry name" value="Rab_GTPases_membrane_traffic"/>
</dbReference>
<evidence type="ECO:0000256" key="3">
    <source>
        <dbReference type="ARBA" id="ARBA00023134"/>
    </source>
</evidence>
<dbReference type="GeneTree" id="ENSGT00950000183067"/>
<dbReference type="SMART" id="SM00173">
    <property type="entry name" value="RAS"/>
    <property type="match status" value="1"/>
</dbReference>
<dbReference type="SUPFAM" id="SSF52540">
    <property type="entry name" value="P-loop containing nucleoside triphosphate hydrolases"/>
    <property type="match status" value="1"/>
</dbReference>
<name>G3N7X1_GASAC</name>
<dbReference type="Proteomes" id="UP000007635">
    <property type="component" value="Chromosome XIII"/>
</dbReference>
<dbReference type="FunCoup" id="G3N7X1">
    <property type="interactions" value="165"/>
</dbReference>
<dbReference type="PROSITE" id="PS51419">
    <property type="entry name" value="RAB"/>
    <property type="match status" value="1"/>
</dbReference>
<keyword evidence="3" id="KW-0342">GTP-binding</keyword>
<dbReference type="Gene3D" id="3.40.50.300">
    <property type="entry name" value="P-loop containing nucleotide triphosphate hydrolases"/>
    <property type="match status" value="1"/>
</dbReference>
<dbReference type="SMART" id="SM00176">
    <property type="entry name" value="RAN"/>
    <property type="match status" value="1"/>
</dbReference>
<dbReference type="eggNOG" id="KOG0097">
    <property type="taxonomic scope" value="Eukaryota"/>
</dbReference>
<evidence type="ECO:0000256" key="1">
    <source>
        <dbReference type="ARBA" id="ARBA00006270"/>
    </source>
</evidence>
<dbReference type="GO" id="GO:0003924">
    <property type="term" value="F:GTPase activity"/>
    <property type="evidence" value="ECO:0007669"/>
    <property type="project" value="InterPro"/>
</dbReference>
<dbReference type="Pfam" id="PF00071">
    <property type="entry name" value="Ras"/>
    <property type="match status" value="1"/>
</dbReference>
<organism evidence="5 6">
    <name type="scientific">Gasterosteus aculeatus aculeatus</name>
    <name type="common">three-spined stickleback</name>
    <dbReference type="NCBI Taxonomy" id="481459"/>
    <lineage>
        <taxon>Eukaryota</taxon>
        <taxon>Metazoa</taxon>
        <taxon>Chordata</taxon>
        <taxon>Craniata</taxon>
        <taxon>Vertebrata</taxon>
        <taxon>Euteleostomi</taxon>
        <taxon>Actinopterygii</taxon>
        <taxon>Neopterygii</taxon>
        <taxon>Teleostei</taxon>
        <taxon>Neoteleostei</taxon>
        <taxon>Acanthomorphata</taxon>
        <taxon>Eupercaria</taxon>
        <taxon>Perciformes</taxon>
        <taxon>Cottioidei</taxon>
        <taxon>Gasterosteales</taxon>
        <taxon>Gasterosteidae</taxon>
        <taxon>Gasterosteus</taxon>
    </lineage>
</organism>